<dbReference type="NCBIfam" id="NF041546">
    <property type="entry name" value="ParA_partition"/>
    <property type="match status" value="1"/>
</dbReference>
<dbReference type="InterPro" id="IPR025669">
    <property type="entry name" value="AAA_dom"/>
</dbReference>
<dbReference type="Pfam" id="PF13614">
    <property type="entry name" value="AAA_31"/>
    <property type="match status" value="2"/>
</dbReference>
<dbReference type="PANTHER" id="PTHR13696:SF96">
    <property type="entry name" value="COBQ_COBB_MIND_PARA NUCLEOTIDE BINDING DOMAIN-CONTAINING PROTEIN"/>
    <property type="match status" value="1"/>
</dbReference>
<dbReference type="InterPro" id="IPR027417">
    <property type="entry name" value="P-loop_NTPase"/>
</dbReference>
<evidence type="ECO:0000313" key="2">
    <source>
        <dbReference type="EMBL" id="AKN37304.1"/>
    </source>
</evidence>
<dbReference type="SUPFAM" id="SSF52540">
    <property type="entry name" value="P-loop containing nucleoside triphosphate hydrolases"/>
    <property type="match status" value="1"/>
</dbReference>
<protein>
    <submittedName>
        <fullName evidence="2">Chromosome (Plasmid) partitioning protein ParA</fullName>
    </submittedName>
</protein>
<dbReference type="EMBL" id="KP795532">
    <property type="protein sequence ID" value="AKN37304.1"/>
    <property type="molecule type" value="Genomic_DNA"/>
</dbReference>
<dbReference type="InterPro" id="IPR048089">
    <property type="entry name" value="McdA"/>
</dbReference>
<dbReference type="CDD" id="cd02042">
    <property type="entry name" value="ParAB_family"/>
    <property type="match status" value="1"/>
</dbReference>
<dbReference type="AlphaFoldDB" id="A0A0H3ZTV9"/>
<feature type="domain" description="AAA" evidence="1">
    <location>
        <begin position="59"/>
        <end position="129"/>
    </location>
</feature>
<dbReference type="InterPro" id="IPR050678">
    <property type="entry name" value="DNA_Partitioning_ATPase"/>
</dbReference>
<dbReference type="PIRSF" id="PIRSF009320">
    <property type="entry name" value="Nuc_binding_HP_1000"/>
    <property type="match status" value="1"/>
</dbReference>
<name>A0A0H3ZTV9_9VIBR</name>
<reference evidence="2" key="1">
    <citation type="journal article" date="2015" name="MBio">
        <title>Eco-Evolutionary Dynamics of Episomes among Ecologically Cohesive Bacterial Populations.</title>
        <authorList>
            <person name="Xue H."/>
            <person name="Cordero O.X."/>
            <person name="Camas F.M."/>
            <person name="Trimble W."/>
            <person name="Meyer F."/>
            <person name="Guglielmini J."/>
            <person name="Rocha E.P."/>
            <person name="Polz M.F."/>
        </authorList>
    </citation>
    <scope>NUCLEOTIDE SEQUENCE</scope>
    <source>
        <strain evidence="2">1F_97</strain>
    </source>
</reference>
<proteinExistence type="predicted"/>
<evidence type="ECO:0000259" key="1">
    <source>
        <dbReference type="Pfam" id="PF13614"/>
    </source>
</evidence>
<feature type="domain" description="AAA" evidence="1">
    <location>
        <begin position="2"/>
        <end position="57"/>
    </location>
</feature>
<dbReference type="PANTHER" id="PTHR13696">
    <property type="entry name" value="P-LOOP CONTAINING NUCLEOSIDE TRIPHOSPHATE HYDROLASE"/>
    <property type="match status" value="1"/>
</dbReference>
<dbReference type="Gene3D" id="3.40.50.300">
    <property type="entry name" value="P-loop containing nucleotide triphosphate hydrolases"/>
    <property type="match status" value="1"/>
</dbReference>
<accession>A0A0H3ZTV9</accession>
<organism evidence="2">
    <name type="scientific">Vibrio sp. 1F_97</name>
    <dbReference type="NCBI Taxonomy" id="1652827"/>
    <lineage>
        <taxon>Bacteria</taxon>
        <taxon>Pseudomonadati</taxon>
        <taxon>Pseudomonadota</taxon>
        <taxon>Gammaproteobacteria</taxon>
        <taxon>Vibrionales</taxon>
        <taxon>Vibrionaceae</taxon>
        <taxon>Vibrio</taxon>
    </lineage>
</organism>
<sequence>MAKIVSFLNQKGGVGKTTTAVNVASQLHADGDAVLLVDLDPQSSATDWSAAQTDENTFPVIQMGKNLVRDLPRVSHGYDWVIIDGAPQVAELAALAVKASDVVLIPCQPSPFDVWACGDLVDVIKVRQEVTDGKPKAAFVVSMAIKNTRLSTEVKGALSEYELPVFDAGTTRSVVYAETAKNGGSVLDLSPDHQASFEIRKLAKELRGFVNV</sequence>